<dbReference type="InterPro" id="IPR029062">
    <property type="entry name" value="Class_I_gatase-like"/>
</dbReference>
<dbReference type="CDD" id="cd01750">
    <property type="entry name" value="GATase1_CobQ"/>
    <property type="match status" value="1"/>
</dbReference>
<keyword evidence="2" id="KW-0133">Cell shape</keyword>
<comment type="caution">
    <text evidence="4">The sequence shown here is derived from an EMBL/GenBank/DDBJ whole genome shotgun (WGS) entry which is preliminary data.</text>
</comment>
<dbReference type="EMBL" id="JAEKNR010000059">
    <property type="protein sequence ID" value="MBJ7597393.1"/>
    <property type="molecule type" value="Genomic_DNA"/>
</dbReference>
<dbReference type="GO" id="GO:0140282">
    <property type="term" value="F:carbon-nitrogen ligase activity on lipid II"/>
    <property type="evidence" value="ECO:0007669"/>
    <property type="project" value="UniProtKB-UniRule"/>
</dbReference>
<feature type="binding site" evidence="2">
    <location>
        <position position="138"/>
    </location>
    <ligand>
        <name>substrate</name>
    </ligand>
</feature>
<feature type="active site" description="Nucleophile" evidence="2">
    <location>
        <position position="104"/>
    </location>
</feature>
<comment type="subunit">
    <text evidence="2">Forms a heterodimer with MurT.</text>
</comment>
<sequence>MAAAILGHVSGSFTVGWLYPDLMNIYGDRGNVLTLVKRAAWRGFETRVLELGKGVTQGMDEVDVFFFGGGQDREQALVYDDLLETKAVPLAEALHRGAAVLAVCGGYQLLGHYYQTAEGERFNGLGLLDAYTVAGPKRCIGDVVVEADRELGLQPGTLVGFENHSGRTFLGEGLRPLGRVIKGHGNNGDDGTEGAAGGNLFGTYLHGSLLPKNPHLADLIIERALARRLEPLDDALELAAHRRLLERELARR</sequence>
<name>A0A934N7Y0_9BACT</name>
<dbReference type="EC" id="6.3.5.13" evidence="2"/>
<comment type="catalytic activity">
    <reaction evidence="2">
        <text>L-glutamine + H2O = L-glutamate + NH4(+)</text>
        <dbReference type="Rhea" id="RHEA:15889"/>
        <dbReference type="ChEBI" id="CHEBI:15377"/>
        <dbReference type="ChEBI" id="CHEBI:28938"/>
        <dbReference type="ChEBI" id="CHEBI:29985"/>
        <dbReference type="ChEBI" id="CHEBI:58359"/>
        <dbReference type="EC" id="3.5.1.2"/>
    </reaction>
</comment>
<dbReference type="GO" id="GO:0009252">
    <property type="term" value="P:peptidoglycan biosynthetic process"/>
    <property type="evidence" value="ECO:0007669"/>
    <property type="project" value="UniProtKB-UniRule"/>
</dbReference>
<dbReference type="GO" id="GO:0071555">
    <property type="term" value="P:cell wall organization"/>
    <property type="evidence" value="ECO:0007669"/>
    <property type="project" value="UniProtKB-KW"/>
</dbReference>
<organism evidence="4 5">
    <name type="scientific">Candidatus Nephthysia bennettiae</name>
    <dbReference type="NCBI Taxonomy" id="3127016"/>
    <lineage>
        <taxon>Bacteria</taxon>
        <taxon>Bacillati</taxon>
        <taxon>Candidatus Dormiibacterota</taxon>
        <taxon>Candidatus Dormibacteria</taxon>
        <taxon>Candidatus Dormibacterales</taxon>
        <taxon>Candidatus Dormibacteraceae</taxon>
        <taxon>Candidatus Nephthysia</taxon>
    </lineage>
</organism>
<dbReference type="PANTHER" id="PTHR21343:SF9">
    <property type="entry name" value="LIPID II ISOGLUTAMINYL SYNTHASE (GLUTAMINE-HYDROLYZING) SUBUNIT GATD"/>
    <property type="match status" value="1"/>
</dbReference>
<reference evidence="4" key="1">
    <citation type="submission" date="2020-10" db="EMBL/GenBank/DDBJ databases">
        <title>Ca. Dormibacterota MAGs.</title>
        <authorList>
            <person name="Montgomery K."/>
        </authorList>
    </citation>
    <scope>NUCLEOTIDE SEQUENCE [LARGE SCALE GENOMIC DNA]</scope>
    <source>
        <strain evidence="4">SC8812_S17_10</strain>
    </source>
</reference>
<comment type="similarity">
    <text evidence="2">Belongs to the CobB/CobQ family. GatD subfamily.</text>
</comment>
<dbReference type="InterPro" id="IPR011698">
    <property type="entry name" value="GATase_3"/>
</dbReference>
<dbReference type="Gene3D" id="3.40.50.880">
    <property type="match status" value="1"/>
</dbReference>
<dbReference type="Proteomes" id="UP000612893">
    <property type="component" value="Unassembled WGS sequence"/>
</dbReference>
<dbReference type="AlphaFoldDB" id="A0A934N7Y0"/>
<accession>A0A934N7Y0</accession>
<evidence type="ECO:0000259" key="3">
    <source>
        <dbReference type="Pfam" id="PF07685"/>
    </source>
</evidence>
<keyword evidence="1 2" id="KW-0315">Glutamine amidotransferase</keyword>
<dbReference type="SUPFAM" id="SSF52317">
    <property type="entry name" value="Class I glutamine amidotransferase-like"/>
    <property type="match status" value="1"/>
</dbReference>
<dbReference type="PANTHER" id="PTHR21343">
    <property type="entry name" value="DETHIOBIOTIN SYNTHETASE"/>
    <property type="match status" value="1"/>
</dbReference>
<dbReference type="PROSITE" id="PS51274">
    <property type="entry name" value="GATASE_COBBQ"/>
    <property type="match status" value="1"/>
</dbReference>
<evidence type="ECO:0000313" key="4">
    <source>
        <dbReference type="EMBL" id="MBJ7597393.1"/>
    </source>
</evidence>
<comment type="pathway">
    <text evidence="2">Cell wall biogenesis; peptidoglycan biosynthesis.</text>
</comment>
<keyword evidence="2" id="KW-0436">Ligase</keyword>
<dbReference type="InterPro" id="IPR033949">
    <property type="entry name" value="CobQ_GATase1"/>
</dbReference>
<dbReference type="GO" id="GO:0004359">
    <property type="term" value="F:glutaminase activity"/>
    <property type="evidence" value="ECO:0007669"/>
    <property type="project" value="UniProtKB-UniRule"/>
</dbReference>
<evidence type="ECO:0000313" key="5">
    <source>
        <dbReference type="Proteomes" id="UP000612893"/>
    </source>
</evidence>
<proteinExistence type="inferred from homology"/>
<keyword evidence="2" id="KW-0961">Cell wall biogenesis/degradation</keyword>
<keyword evidence="2" id="KW-0573">Peptidoglycan synthesis</keyword>
<dbReference type="RefSeq" id="WP_338199573.1">
    <property type="nucleotide sequence ID" value="NZ_JAEKNR010000059.1"/>
</dbReference>
<dbReference type="HAMAP" id="MF_02213">
    <property type="entry name" value="Lipid_II_synth_GatD"/>
    <property type="match status" value="1"/>
</dbReference>
<feature type="domain" description="CobB/CobQ-like glutamine amidotransferase" evidence="3">
    <location>
        <begin position="14"/>
        <end position="213"/>
    </location>
</feature>
<gene>
    <name evidence="2" type="primary">gatD</name>
    <name evidence="4" type="ORF">JF922_04825</name>
</gene>
<dbReference type="EC" id="3.5.1.2" evidence="2"/>
<evidence type="ECO:0000256" key="2">
    <source>
        <dbReference type="HAMAP-Rule" id="MF_02213"/>
    </source>
</evidence>
<comment type="function">
    <text evidence="2">The lipid II isoglutaminyl synthase complex catalyzes the formation of alpha-D-isoglutamine in the cell wall lipid II stem peptide. The GatD subunit catalyzes the hydrolysis of glutamine to glutamate and ammonia. The resulting ammonia molecule is channeled to the active site of MurT.</text>
</comment>
<dbReference type="GO" id="GO:0008360">
    <property type="term" value="P:regulation of cell shape"/>
    <property type="evidence" value="ECO:0007669"/>
    <property type="project" value="UniProtKB-KW"/>
</dbReference>
<dbReference type="InterPro" id="IPR043702">
    <property type="entry name" value="Lipid_II_synth_GatD"/>
</dbReference>
<protein>
    <recommendedName>
        <fullName evidence="2">Lipid II isoglutaminyl synthase (glutamine-hydrolyzing) subunit GatD</fullName>
        <ecNumber evidence="2">6.3.5.13</ecNumber>
    </recommendedName>
    <alternativeName>
        <fullName evidence="2">Lipid II isoglutaminyl synthase glutaminase subunit</fullName>
        <ecNumber evidence="2">3.5.1.2</ecNumber>
    </alternativeName>
</protein>
<keyword evidence="2" id="KW-0378">Hydrolase</keyword>
<dbReference type="Pfam" id="PF07685">
    <property type="entry name" value="GATase_3"/>
    <property type="match status" value="1"/>
</dbReference>
<evidence type="ECO:0000256" key="1">
    <source>
        <dbReference type="ARBA" id="ARBA00022962"/>
    </source>
</evidence>
<keyword evidence="5" id="KW-1185">Reference proteome</keyword>
<comment type="catalytic activity">
    <reaction evidence="2">
        <text>beta-D-GlcNAc-(1-&gt;4)-Mur2Ac(oyl-L-Ala-gamma-D-Glu-L-Lys-D-Ala-D-Ala)-di-trans,octa-cis-undecaprenyl diphosphate + L-glutamine + ATP + H2O = beta-D-GlcNAc-(1-&gt;4)-Mur2Ac(oyl-L-Ala-D-isoglutaminyl-L-Lys-D-Ala-D-Ala)-di-trans,octa-cis-undecaprenyl diphosphate + L-glutamate + ADP + phosphate + H(+)</text>
        <dbReference type="Rhea" id="RHEA:57928"/>
        <dbReference type="ChEBI" id="CHEBI:15377"/>
        <dbReference type="ChEBI" id="CHEBI:15378"/>
        <dbReference type="ChEBI" id="CHEBI:29985"/>
        <dbReference type="ChEBI" id="CHEBI:30616"/>
        <dbReference type="ChEBI" id="CHEBI:43474"/>
        <dbReference type="ChEBI" id="CHEBI:58359"/>
        <dbReference type="ChEBI" id="CHEBI:60033"/>
        <dbReference type="ChEBI" id="CHEBI:62233"/>
        <dbReference type="ChEBI" id="CHEBI:456216"/>
        <dbReference type="EC" id="6.3.5.13"/>
    </reaction>
</comment>
<feature type="active site" evidence="2">
    <location>
        <position position="206"/>
    </location>
</feature>